<dbReference type="PANTHER" id="PTHR43080:SF2">
    <property type="entry name" value="CBS DOMAIN-CONTAINING PROTEIN"/>
    <property type="match status" value="1"/>
</dbReference>
<keyword evidence="5" id="KW-1185">Reference proteome</keyword>
<dbReference type="Gene3D" id="3.10.580.10">
    <property type="entry name" value="CBS-domain"/>
    <property type="match status" value="1"/>
</dbReference>
<evidence type="ECO:0000313" key="5">
    <source>
        <dbReference type="Proteomes" id="UP000774000"/>
    </source>
</evidence>
<sequence length="147" mass="16356">MKASEIMTTNVVTVSPEDTVKEVAKVLTEEDISGVPVVEDNELVGIVSEGDLVAHDKKLHFPNYVYFLDSVFYLESFEKFEQDLKKVAAVKIKDIMTEDVVTISPETTVEDIATLLTDEGINRLPVIEDGEMIGIVSRADIVKYMSE</sequence>
<comment type="caution">
    <text evidence="4">The sequence shown here is derived from an EMBL/GenBank/DDBJ whole genome shotgun (WGS) entry which is preliminary data.</text>
</comment>
<keyword evidence="1 2" id="KW-0129">CBS domain</keyword>
<gene>
    <name evidence="4" type="ORF">JOC47_002559</name>
</gene>
<feature type="domain" description="CBS" evidence="3">
    <location>
        <begin position="7"/>
        <end position="63"/>
    </location>
</feature>
<dbReference type="InterPro" id="IPR051257">
    <property type="entry name" value="Diverse_CBS-Domain"/>
</dbReference>
<proteinExistence type="predicted"/>
<evidence type="ECO:0000256" key="2">
    <source>
        <dbReference type="PROSITE-ProRule" id="PRU00703"/>
    </source>
</evidence>
<reference evidence="4" key="1">
    <citation type="submission" date="2021-01" db="EMBL/GenBank/DDBJ databases">
        <title>Genomic Encyclopedia of Type Strains, Phase IV (KMG-IV): sequencing the most valuable type-strain genomes for metagenomic binning, comparative biology and taxonomic classification.</title>
        <authorList>
            <person name="Goeker M."/>
        </authorList>
    </citation>
    <scope>NUCLEOTIDE SEQUENCE</scope>
    <source>
        <strain evidence="4">DSM 23230</strain>
    </source>
</reference>
<protein>
    <submittedName>
        <fullName evidence="4">CBS domain-containing protein</fullName>
    </submittedName>
</protein>
<name>A0A939BQ50_9FIRM</name>
<evidence type="ECO:0000313" key="4">
    <source>
        <dbReference type="EMBL" id="MBM7557693.1"/>
    </source>
</evidence>
<dbReference type="PROSITE" id="PS51371">
    <property type="entry name" value="CBS"/>
    <property type="match status" value="2"/>
</dbReference>
<dbReference type="EMBL" id="JAFBDQ010000015">
    <property type="protein sequence ID" value="MBM7557693.1"/>
    <property type="molecule type" value="Genomic_DNA"/>
</dbReference>
<dbReference type="SMART" id="SM00116">
    <property type="entry name" value="CBS"/>
    <property type="match status" value="2"/>
</dbReference>
<dbReference type="Pfam" id="PF00571">
    <property type="entry name" value="CBS"/>
    <property type="match status" value="2"/>
</dbReference>
<dbReference type="CDD" id="cd04586">
    <property type="entry name" value="CBS_pair_BON_assoc"/>
    <property type="match status" value="1"/>
</dbReference>
<dbReference type="AlphaFoldDB" id="A0A939BQ50"/>
<dbReference type="PANTHER" id="PTHR43080">
    <property type="entry name" value="CBS DOMAIN-CONTAINING PROTEIN CBSX3, MITOCHONDRIAL"/>
    <property type="match status" value="1"/>
</dbReference>
<evidence type="ECO:0000259" key="3">
    <source>
        <dbReference type="PROSITE" id="PS51371"/>
    </source>
</evidence>
<dbReference type="RefSeq" id="WP_204702438.1">
    <property type="nucleotide sequence ID" value="NZ_JAFBDQ010000015.1"/>
</dbReference>
<evidence type="ECO:0000256" key="1">
    <source>
        <dbReference type="ARBA" id="ARBA00023122"/>
    </source>
</evidence>
<accession>A0A939BQ50</accession>
<feature type="domain" description="CBS" evidence="3">
    <location>
        <begin position="96"/>
        <end position="147"/>
    </location>
</feature>
<dbReference type="Proteomes" id="UP000774000">
    <property type="component" value="Unassembled WGS sequence"/>
</dbReference>
<organism evidence="4 5">
    <name type="scientific">Halanaerobacter jeridensis</name>
    <dbReference type="NCBI Taxonomy" id="706427"/>
    <lineage>
        <taxon>Bacteria</taxon>
        <taxon>Bacillati</taxon>
        <taxon>Bacillota</taxon>
        <taxon>Clostridia</taxon>
        <taxon>Halanaerobiales</taxon>
        <taxon>Halobacteroidaceae</taxon>
        <taxon>Halanaerobacter</taxon>
    </lineage>
</organism>
<dbReference type="InterPro" id="IPR046342">
    <property type="entry name" value="CBS_dom_sf"/>
</dbReference>
<dbReference type="SUPFAM" id="SSF54631">
    <property type="entry name" value="CBS-domain pair"/>
    <property type="match status" value="1"/>
</dbReference>
<dbReference type="InterPro" id="IPR000644">
    <property type="entry name" value="CBS_dom"/>
</dbReference>